<protein>
    <submittedName>
        <fullName evidence="1">Uncharacterized protein</fullName>
    </submittedName>
</protein>
<dbReference type="RefSeq" id="XP_004356363.1">
    <property type="nucleotide sequence ID" value="XM_004356310.1"/>
</dbReference>
<gene>
    <name evidence="1" type="ORF">DFA_08880</name>
</gene>
<dbReference type="AlphaFoldDB" id="F4Q4T3"/>
<proteinExistence type="predicted"/>
<evidence type="ECO:0000313" key="1">
    <source>
        <dbReference type="EMBL" id="EGG17879.1"/>
    </source>
</evidence>
<name>F4Q4T3_CACFS</name>
<keyword evidence="2" id="KW-1185">Reference proteome</keyword>
<evidence type="ECO:0000313" key="2">
    <source>
        <dbReference type="Proteomes" id="UP000007797"/>
    </source>
</evidence>
<dbReference type="GeneID" id="14869969"/>
<organism evidence="1 2">
    <name type="scientific">Cavenderia fasciculata</name>
    <name type="common">Slime mold</name>
    <name type="synonym">Dictyostelium fasciculatum</name>
    <dbReference type="NCBI Taxonomy" id="261658"/>
    <lineage>
        <taxon>Eukaryota</taxon>
        <taxon>Amoebozoa</taxon>
        <taxon>Evosea</taxon>
        <taxon>Eumycetozoa</taxon>
        <taxon>Dictyostelia</taxon>
        <taxon>Acytosteliales</taxon>
        <taxon>Cavenderiaceae</taxon>
        <taxon>Cavenderia</taxon>
    </lineage>
</organism>
<reference evidence="2" key="1">
    <citation type="journal article" date="2011" name="Genome Res.">
        <title>Phylogeny-wide analysis of social amoeba genomes highlights ancient origins for complex intercellular communication.</title>
        <authorList>
            <person name="Heidel A.J."/>
            <person name="Lawal H.M."/>
            <person name="Felder M."/>
            <person name="Schilde C."/>
            <person name="Helps N.R."/>
            <person name="Tunggal B."/>
            <person name="Rivero F."/>
            <person name="John U."/>
            <person name="Schleicher M."/>
            <person name="Eichinger L."/>
            <person name="Platzer M."/>
            <person name="Noegel A.A."/>
            <person name="Schaap P."/>
            <person name="Gloeckner G."/>
        </authorList>
    </citation>
    <scope>NUCLEOTIDE SEQUENCE [LARGE SCALE GENOMIC DNA]</scope>
    <source>
        <strain evidence="2">SH3</strain>
    </source>
</reference>
<sequence>MGRCTHEDTCPPSTDACFFSMCDDVSDACILWPIDFIILIAKKDKVFTMRYLRVGVNISEQ</sequence>
<dbReference type="KEGG" id="dfa:DFA_08880"/>
<dbReference type="EMBL" id="GL883021">
    <property type="protein sequence ID" value="EGG17879.1"/>
    <property type="molecule type" value="Genomic_DNA"/>
</dbReference>
<accession>F4Q4T3</accession>
<dbReference type="Proteomes" id="UP000007797">
    <property type="component" value="Unassembled WGS sequence"/>
</dbReference>